<dbReference type="InterPro" id="IPR020019">
    <property type="entry name" value="AcTrfase_PglD-like"/>
</dbReference>
<dbReference type="Proteomes" id="UP001589891">
    <property type="component" value="Unassembled WGS sequence"/>
</dbReference>
<dbReference type="CDD" id="cd03360">
    <property type="entry name" value="LbH_AT_putative"/>
    <property type="match status" value="1"/>
</dbReference>
<comment type="caution">
    <text evidence="5">The sequence shown here is derived from an EMBL/GenBank/DDBJ whole genome shotgun (WGS) entry which is preliminary data.</text>
</comment>
<dbReference type="Pfam" id="PF17836">
    <property type="entry name" value="PglD_N"/>
    <property type="match status" value="1"/>
</dbReference>
<dbReference type="InterPro" id="IPR018357">
    <property type="entry name" value="Hexapep_transf_CS"/>
</dbReference>
<name>A0ABV6SQD6_AZOPA</name>
<evidence type="ECO:0000256" key="2">
    <source>
        <dbReference type="ARBA" id="ARBA00022679"/>
    </source>
</evidence>
<dbReference type="PANTHER" id="PTHR43300">
    <property type="entry name" value="ACETYLTRANSFERASE"/>
    <property type="match status" value="1"/>
</dbReference>
<dbReference type="PROSITE" id="PS00101">
    <property type="entry name" value="HEXAPEP_TRANSFERASES"/>
    <property type="match status" value="1"/>
</dbReference>
<evidence type="ECO:0000256" key="1">
    <source>
        <dbReference type="ARBA" id="ARBA00007274"/>
    </source>
</evidence>
<keyword evidence="2" id="KW-0808">Transferase</keyword>
<keyword evidence="3" id="KW-0677">Repeat</keyword>
<dbReference type="InterPro" id="IPR041561">
    <property type="entry name" value="PglD_N"/>
</dbReference>
<accession>A0ABV6SQD6</accession>
<dbReference type="Gene3D" id="3.40.50.20">
    <property type="match status" value="1"/>
</dbReference>
<evidence type="ECO:0000256" key="3">
    <source>
        <dbReference type="ARBA" id="ARBA00022737"/>
    </source>
</evidence>
<reference evidence="5 6" key="1">
    <citation type="submission" date="2024-09" db="EMBL/GenBank/DDBJ databases">
        <authorList>
            <person name="Sun Q."/>
            <person name="Mori K."/>
        </authorList>
    </citation>
    <scope>NUCLEOTIDE SEQUENCE [LARGE SCALE GENOMIC DNA]</scope>
    <source>
        <strain evidence="5 6">NCAIM B.01794</strain>
    </source>
</reference>
<organism evidence="5 6">
    <name type="scientific">Azorhizophilus paspali</name>
    <name type="common">Azotobacter paspali</name>
    <dbReference type="NCBI Taxonomy" id="69963"/>
    <lineage>
        <taxon>Bacteria</taxon>
        <taxon>Pseudomonadati</taxon>
        <taxon>Pseudomonadota</taxon>
        <taxon>Gammaproteobacteria</taxon>
        <taxon>Pseudomonadales</taxon>
        <taxon>Pseudomonadaceae</taxon>
        <taxon>Azorhizophilus</taxon>
    </lineage>
</organism>
<dbReference type="Gene3D" id="2.160.10.10">
    <property type="entry name" value="Hexapeptide repeat proteins"/>
    <property type="match status" value="1"/>
</dbReference>
<protein>
    <submittedName>
        <fullName evidence="5">Acetyltransferase</fullName>
    </submittedName>
</protein>
<dbReference type="PANTHER" id="PTHR43300:SF7">
    <property type="entry name" value="UDP-N-ACETYLBACILLOSAMINE N-ACETYLTRANSFERASE"/>
    <property type="match status" value="1"/>
</dbReference>
<keyword evidence="6" id="KW-1185">Reference proteome</keyword>
<comment type="similarity">
    <text evidence="1">Belongs to the transferase hexapeptide repeat family.</text>
</comment>
<dbReference type="EMBL" id="JBHLSS010000081">
    <property type="protein sequence ID" value="MFC0710520.1"/>
    <property type="molecule type" value="Genomic_DNA"/>
</dbReference>
<evidence type="ECO:0000313" key="5">
    <source>
        <dbReference type="EMBL" id="MFC0710520.1"/>
    </source>
</evidence>
<sequence>MRRLAILGASGHGKVVADTAERCGWRSLVFFDDAWPKRQHNGPWVVIGNSAMLFDALSGFDGVLVAIGDNRIRQDRLRRLRDAGAPLATLVHPAATVSTYARLGEGSVVFAGAVLNIDARIGPGTILNTGCSVDHDCRLGEAVHVSPGAHLAGGVQIGDLSWIGIGASVRQSLRLGRRVMVGAGAAVVGDVPDGTTVIGVPARPICLNR</sequence>
<dbReference type="RefSeq" id="WP_376946697.1">
    <property type="nucleotide sequence ID" value="NZ_CP171449.1"/>
</dbReference>
<dbReference type="NCBIfam" id="TIGR03570">
    <property type="entry name" value="NeuD_NnaD"/>
    <property type="match status" value="1"/>
</dbReference>
<dbReference type="InterPro" id="IPR011004">
    <property type="entry name" value="Trimer_LpxA-like_sf"/>
</dbReference>
<dbReference type="InterPro" id="IPR050179">
    <property type="entry name" value="Trans_hexapeptide_repeat"/>
</dbReference>
<gene>
    <name evidence="5" type="ORF">ACFFGX_13505</name>
</gene>
<evidence type="ECO:0000259" key="4">
    <source>
        <dbReference type="Pfam" id="PF17836"/>
    </source>
</evidence>
<feature type="domain" description="PglD N-terminal" evidence="4">
    <location>
        <begin position="3"/>
        <end position="79"/>
    </location>
</feature>
<proteinExistence type="inferred from homology"/>
<evidence type="ECO:0000313" key="6">
    <source>
        <dbReference type="Proteomes" id="UP001589891"/>
    </source>
</evidence>
<dbReference type="SUPFAM" id="SSF51161">
    <property type="entry name" value="Trimeric LpxA-like enzymes"/>
    <property type="match status" value="1"/>
</dbReference>